<sequence length="214" mass="23261">MSQTPGDPEQTTATRRLSHRHTHLAAHTTPTLRRKGPPFRAEMGCFCVCSAQVQEVAKNSLRGVPESVVMSYSYFVELPRLEDIEPGAHTDVLIANSRVDQGRIRAAVEAVFDAHPALGTVFEPRVDTLTSRPGGGGWGWGVEPPGAAVAEVIARHSASFDMYTGRLFAVSLLPGSPDRLVLTASRLCVDDASWQTVVEDLVRQYDESVLVPAR</sequence>
<feature type="region of interest" description="Disordered" evidence="1">
    <location>
        <begin position="1"/>
        <end position="35"/>
    </location>
</feature>
<protein>
    <recommendedName>
        <fullName evidence="4">Is6110, transposase</fullName>
    </recommendedName>
</protein>
<evidence type="ECO:0008006" key="4">
    <source>
        <dbReference type="Google" id="ProtNLM"/>
    </source>
</evidence>
<organism evidence="2 3">
    <name type="scientific">Mycobacterium bovis (strain BCG / Pasteur 1173P2)</name>
    <dbReference type="NCBI Taxonomy" id="410289"/>
    <lineage>
        <taxon>Bacteria</taxon>
        <taxon>Bacillati</taxon>
        <taxon>Actinomycetota</taxon>
        <taxon>Actinomycetes</taxon>
        <taxon>Mycobacteriales</taxon>
        <taxon>Mycobacteriaceae</taxon>
        <taxon>Mycobacterium</taxon>
        <taxon>Mycobacterium tuberculosis complex</taxon>
    </lineage>
</organism>
<name>A0A0H3MEI5_MYCBP</name>
<dbReference type="HOGENOM" id="CLU_111992_0_0_11"/>
<dbReference type="SMR" id="A0A0H3MEI5"/>
<evidence type="ECO:0000256" key="1">
    <source>
        <dbReference type="SAM" id="MobiDB-lite"/>
    </source>
</evidence>
<reference evidence="2 3" key="1">
    <citation type="journal article" date="2007" name="Proc. Natl. Acad. Sci. U.S.A.">
        <title>Genome plasticity of BCG and impact on vaccine efficacy.</title>
        <authorList>
            <person name="Brosch R."/>
            <person name="Gordon S.V."/>
            <person name="Garnier T."/>
            <person name="Eiglmeier K."/>
            <person name="Frigui W."/>
            <person name="Valenti P."/>
            <person name="Dos Santos S."/>
            <person name="Duthoy S."/>
            <person name="Lacroix C."/>
            <person name="Garcia-Pelayo C."/>
            <person name="Inwald J.K."/>
            <person name="Golby P."/>
            <person name="Garcia J.N."/>
            <person name="Hewinson R.G."/>
            <person name="Behr M.A."/>
            <person name="Quail M.A."/>
            <person name="Churcher C."/>
            <person name="Barrell B.G."/>
            <person name="Parkhill J."/>
            <person name="Cole S.T."/>
        </authorList>
    </citation>
    <scope>NUCLEOTIDE SEQUENCE [LARGE SCALE GENOMIC DNA]</scope>
    <source>
        <strain evidence="3">BCG / Pasteur 1173P2</strain>
    </source>
</reference>
<dbReference type="Gene3D" id="3.30.559.10">
    <property type="entry name" value="Chloramphenicol acetyltransferase-like domain"/>
    <property type="match status" value="1"/>
</dbReference>
<accession>A0A0H3MEI5</accession>
<dbReference type="SUPFAM" id="SSF52777">
    <property type="entry name" value="CoA-dependent acyltransferases"/>
    <property type="match status" value="1"/>
</dbReference>
<dbReference type="KEGG" id="mbb:BCG_3396c"/>
<gene>
    <name evidence="2" type="ordered locus">BCG_3396c</name>
</gene>
<dbReference type="InterPro" id="IPR023213">
    <property type="entry name" value="CAT-like_dom_sf"/>
</dbReference>
<evidence type="ECO:0000313" key="3">
    <source>
        <dbReference type="Proteomes" id="UP000001472"/>
    </source>
</evidence>
<dbReference type="EMBL" id="AM408590">
    <property type="protein sequence ID" value="CAL73385.1"/>
    <property type="molecule type" value="Genomic_DNA"/>
</dbReference>
<dbReference type="AlphaFoldDB" id="A0A0H3MEI5"/>
<evidence type="ECO:0000313" key="2">
    <source>
        <dbReference type="EMBL" id="CAL73385.1"/>
    </source>
</evidence>
<proteinExistence type="predicted"/>
<dbReference type="Proteomes" id="UP000001472">
    <property type="component" value="Chromosome"/>
</dbReference>